<gene>
    <name evidence="1" type="ORF">GCM10011584_18900</name>
</gene>
<keyword evidence="2" id="KW-1185">Reference proteome</keyword>
<comment type="caution">
    <text evidence="1">The sequence shown here is derived from an EMBL/GenBank/DDBJ whole genome shotgun (WGS) entry which is preliminary data.</text>
</comment>
<evidence type="ECO:0000313" key="1">
    <source>
        <dbReference type="EMBL" id="GGO89464.1"/>
    </source>
</evidence>
<reference evidence="2" key="1">
    <citation type="journal article" date="2019" name="Int. J. Syst. Evol. Microbiol.">
        <title>The Global Catalogue of Microorganisms (GCM) 10K type strain sequencing project: providing services to taxonomists for standard genome sequencing and annotation.</title>
        <authorList>
            <consortium name="The Broad Institute Genomics Platform"/>
            <consortium name="The Broad Institute Genome Sequencing Center for Infectious Disease"/>
            <person name="Wu L."/>
            <person name="Ma J."/>
        </authorList>
    </citation>
    <scope>NUCLEOTIDE SEQUENCE [LARGE SCALE GENOMIC DNA]</scope>
    <source>
        <strain evidence="2">CGMCC 4.7371</strain>
    </source>
</reference>
<dbReference type="EMBL" id="BMNI01000004">
    <property type="protein sequence ID" value="GGO89464.1"/>
    <property type="molecule type" value="Genomic_DNA"/>
</dbReference>
<protein>
    <submittedName>
        <fullName evidence="1">Uncharacterized protein</fullName>
    </submittedName>
</protein>
<proteinExistence type="predicted"/>
<name>A0ABQ2NB69_9ACTN</name>
<evidence type="ECO:0000313" key="2">
    <source>
        <dbReference type="Proteomes" id="UP000655410"/>
    </source>
</evidence>
<organism evidence="1 2">
    <name type="scientific">Nocardioides phosphati</name>
    <dbReference type="NCBI Taxonomy" id="1867775"/>
    <lineage>
        <taxon>Bacteria</taxon>
        <taxon>Bacillati</taxon>
        <taxon>Actinomycetota</taxon>
        <taxon>Actinomycetes</taxon>
        <taxon>Propionibacteriales</taxon>
        <taxon>Nocardioidaceae</taxon>
        <taxon>Nocardioides</taxon>
    </lineage>
</organism>
<accession>A0ABQ2NB69</accession>
<sequence>MLTPVAAASPPTVIESRPLTVATIAASRATVRRVASPRARRPSTWSMPAFYATDWT</sequence>
<dbReference type="Proteomes" id="UP000655410">
    <property type="component" value="Unassembled WGS sequence"/>
</dbReference>